<reference evidence="2 3" key="1">
    <citation type="journal article" date="2014" name="Curr. Biol.">
        <title>The genome of the clonal raider ant Cerapachys biroi.</title>
        <authorList>
            <person name="Oxley P.R."/>
            <person name="Ji L."/>
            <person name="Fetter-Pruneda I."/>
            <person name="McKenzie S.K."/>
            <person name="Li C."/>
            <person name="Hu H."/>
            <person name="Zhang G."/>
            <person name="Kronauer D.J."/>
        </authorList>
    </citation>
    <scope>NUCLEOTIDE SEQUENCE [LARGE SCALE GENOMIC DNA]</scope>
</reference>
<dbReference type="Proteomes" id="UP000053097">
    <property type="component" value="Unassembled WGS sequence"/>
</dbReference>
<dbReference type="EMBL" id="KK107679">
    <property type="protein sequence ID" value="EZA48119.1"/>
    <property type="molecule type" value="Genomic_DNA"/>
</dbReference>
<evidence type="ECO:0000313" key="2">
    <source>
        <dbReference type="EMBL" id="EZA48119.1"/>
    </source>
</evidence>
<dbReference type="AlphaFoldDB" id="A0A026VZ59"/>
<keyword evidence="1" id="KW-0472">Membrane</keyword>
<keyword evidence="1" id="KW-0812">Transmembrane</keyword>
<keyword evidence="1" id="KW-1133">Transmembrane helix</keyword>
<accession>A0A026VZ59</accession>
<organism evidence="2 3">
    <name type="scientific">Ooceraea biroi</name>
    <name type="common">Clonal raider ant</name>
    <name type="synonym">Cerapachys biroi</name>
    <dbReference type="NCBI Taxonomy" id="2015173"/>
    <lineage>
        <taxon>Eukaryota</taxon>
        <taxon>Metazoa</taxon>
        <taxon>Ecdysozoa</taxon>
        <taxon>Arthropoda</taxon>
        <taxon>Hexapoda</taxon>
        <taxon>Insecta</taxon>
        <taxon>Pterygota</taxon>
        <taxon>Neoptera</taxon>
        <taxon>Endopterygota</taxon>
        <taxon>Hymenoptera</taxon>
        <taxon>Apocrita</taxon>
        <taxon>Aculeata</taxon>
        <taxon>Formicoidea</taxon>
        <taxon>Formicidae</taxon>
        <taxon>Dorylinae</taxon>
        <taxon>Ooceraea</taxon>
    </lineage>
</organism>
<keyword evidence="3" id="KW-1185">Reference proteome</keyword>
<proteinExistence type="predicted"/>
<evidence type="ECO:0000313" key="3">
    <source>
        <dbReference type="Proteomes" id="UP000053097"/>
    </source>
</evidence>
<feature type="transmembrane region" description="Helical" evidence="1">
    <location>
        <begin position="51"/>
        <end position="74"/>
    </location>
</feature>
<name>A0A026VZ59_OOCBI</name>
<protein>
    <submittedName>
        <fullName evidence="2">Uncharacterized protein</fullName>
    </submittedName>
</protein>
<gene>
    <name evidence="2" type="ORF">X777_14405</name>
</gene>
<sequence>MPAYRVSIESVTIMILIGVTQKFCIMRVTGEKERSQKYISLKDSLMRLYRRILIICGLFTTLKNISISIDLIVLT</sequence>
<evidence type="ECO:0000256" key="1">
    <source>
        <dbReference type="SAM" id="Phobius"/>
    </source>
</evidence>